<proteinExistence type="predicted"/>
<protein>
    <submittedName>
        <fullName evidence="2">GNAT family N-acetyltransferase</fullName>
        <ecNumber evidence="2">2.3.-.-</ecNumber>
    </submittedName>
</protein>
<dbReference type="PANTHER" id="PTHR43415">
    <property type="entry name" value="SPERMIDINE N(1)-ACETYLTRANSFERASE"/>
    <property type="match status" value="1"/>
</dbReference>
<dbReference type="EMBL" id="JBHUOR010000083">
    <property type="protein sequence ID" value="MFD2868946.1"/>
    <property type="molecule type" value="Genomic_DNA"/>
</dbReference>
<dbReference type="GO" id="GO:0016746">
    <property type="term" value="F:acyltransferase activity"/>
    <property type="evidence" value="ECO:0007669"/>
    <property type="project" value="UniProtKB-KW"/>
</dbReference>
<sequence length="171" mass="19586">MTNDKNTYSIKIRPIAISDYDAVLRWSQNETFCLANQWELNRDSNEVYSWWIKCVNNPSESFVRMGIEFDGKLIGYTDLANLSNDSAELGIAIGESSLWGKGIGFEAAHRTIEFASADLGIKAFKAETHETNIRSRKMLERIGFEEVSRIGSEIYLGENSRLIQYRLNFER</sequence>
<reference evidence="3" key="1">
    <citation type="journal article" date="2019" name="Int. J. Syst. Evol. Microbiol.">
        <title>The Global Catalogue of Microorganisms (GCM) 10K type strain sequencing project: providing services to taxonomists for standard genome sequencing and annotation.</title>
        <authorList>
            <consortium name="The Broad Institute Genomics Platform"/>
            <consortium name="The Broad Institute Genome Sequencing Center for Infectious Disease"/>
            <person name="Wu L."/>
            <person name="Ma J."/>
        </authorList>
    </citation>
    <scope>NUCLEOTIDE SEQUENCE [LARGE SCALE GENOMIC DNA]</scope>
    <source>
        <strain evidence="3">KCTC 33522</strain>
    </source>
</reference>
<gene>
    <name evidence="2" type="ORF">ACFSY7_10605</name>
</gene>
<organism evidence="2 3">
    <name type="scientific">Kurthia populi</name>
    <dbReference type="NCBI Taxonomy" id="1562132"/>
    <lineage>
        <taxon>Bacteria</taxon>
        <taxon>Bacillati</taxon>
        <taxon>Bacillota</taxon>
        <taxon>Bacilli</taxon>
        <taxon>Bacillales</taxon>
        <taxon>Caryophanaceae</taxon>
        <taxon>Kurthia</taxon>
    </lineage>
</organism>
<dbReference type="RefSeq" id="WP_380147813.1">
    <property type="nucleotide sequence ID" value="NZ_JBHUOR010000083.1"/>
</dbReference>
<dbReference type="PANTHER" id="PTHR43415:SF3">
    <property type="entry name" value="GNAT-FAMILY ACETYLTRANSFERASE"/>
    <property type="match status" value="1"/>
</dbReference>
<accession>A0ABW5Y0U7</accession>
<dbReference type="Gene3D" id="3.40.630.30">
    <property type="match status" value="1"/>
</dbReference>
<keyword evidence="2" id="KW-0808">Transferase</keyword>
<dbReference type="EC" id="2.3.-.-" evidence="2"/>
<evidence type="ECO:0000259" key="1">
    <source>
        <dbReference type="PROSITE" id="PS51186"/>
    </source>
</evidence>
<dbReference type="SUPFAM" id="SSF55729">
    <property type="entry name" value="Acyl-CoA N-acyltransferases (Nat)"/>
    <property type="match status" value="1"/>
</dbReference>
<dbReference type="PROSITE" id="PS51186">
    <property type="entry name" value="GNAT"/>
    <property type="match status" value="1"/>
</dbReference>
<dbReference type="InterPro" id="IPR000182">
    <property type="entry name" value="GNAT_dom"/>
</dbReference>
<name>A0ABW5Y0U7_9BACL</name>
<evidence type="ECO:0000313" key="2">
    <source>
        <dbReference type="EMBL" id="MFD2868946.1"/>
    </source>
</evidence>
<keyword evidence="2" id="KW-0012">Acyltransferase</keyword>
<dbReference type="InterPro" id="IPR016181">
    <property type="entry name" value="Acyl_CoA_acyltransferase"/>
</dbReference>
<dbReference type="Pfam" id="PF13302">
    <property type="entry name" value="Acetyltransf_3"/>
    <property type="match status" value="1"/>
</dbReference>
<evidence type="ECO:0000313" key="3">
    <source>
        <dbReference type="Proteomes" id="UP001597568"/>
    </source>
</evidence>
<feature type="domain" description="N-acetyltransferase" evidence="1">
    <location>
        <begin position="10"/>
        <end position="170"/>
    </location>
</feature>
<dbReference type="Proteomes" id="UP001597568">
    <property type="component" value="Unassembled WGS sequence"/>
</dbReference>
<comment type="caution">
    <text evidence="2">The sequence shown here is derived from an EMBL/GenBank/DDBJ whole genome shotgun (WGS) entry which is preliminary data.</text>
</comment>
<keyword evidence="3" id="KW-1185">Reference proteome</keyword>